<sequence>MKTRSPGITLPMSLVLFSTPKEMNSPTCRSPEELFLSQETTQSCVEGLLSLQDRVQLWEIHRSDCNAVNCIVKEANVTDLVFLKDYPELIENSVTFFHKISFLTSSKEEYSYNGDDLVDFSYIDGSLCISVKCQCESEFSPTCVVALLKILCKIVMIVQDGAYPLSCMSLPFPLGCSLSKIEEEEENNLDGVNRKFCSDCHTPELYCTCLASAFNKTQFLAQLTNFNLCHACATFMPGCKCRHRLYFLYKFYFSKIVDGKIARRLNDVKRLAYLSSCNVQICFNCNRAANHCICDASFRVLYPAV</sequence>
<keyword evidence="2" id="KW-1185">Reference proteome</keyword>
<evidence type="ECO:0000313" key="1">
    <source>
        <dbReference type="EMBL" id="QHB43559.1"/>
    </source>
</evidence>
<name>A0A6B9LXX6_9ADEN</name>
<dbReference type="RefSeq" id="YP_010798159.1">
    <property type="nucleotide sequence ID" value="NC_076340.1"/>
</dbReference>
<dbReference type="EMBL" id="MK227353">
    <property type="protein sequence ID" value="QHB43559.1"/>
    <property type="molecule type" value="Genomic_DNA"/>
</dbReference>
<dbReference type="GeneID" id="80536241"/>
<protein>
    <submittedName>
        <fullName evidence="1">E3 protein</fullName>
    </submittedName>
</protein>
<organism evidence="1 2">
    <name type="scientific">psittacine adenovirus 7</name>
    <dbReference type="NCBI Taxonomy" id="2848040"/>
    <lineage>
        <taxon>Viruses</taxon>
        <taxon>Varidnaviria</taxon>
        <taxon>Bamfordvirae</taxon>
        <taxon>Preplasmiviricota</taxon>
        <taxon>Polisuviricotina</taxon>
        <taxon>Pharingeaviricetes</taxon>
        <taxon>Rowavirales</taxon>
        <taxon>Adenoviridae</taxon>
        <taxon>Siadenovirus</taxon>
        <taxon>Siadenovirus sanguineae</taxon>
        <taxon>Psittacine siadenovirus E</taxon>
    </lineage>
</organism>
<proteinExistence type="predicted"/>
<evidence type="ECO:0000313" key="2">
    <source>
        <dbReference type="Proteomes" id="UP000681220"/>
    </source>
</evidence>
<dbReference type="KEGG" id="vg:80536241"/>
<accession>A0A6B9LXX6</accession>
<reference evidence="1 2" key="1">
    <citation type="journal article" date="2019" name="Vet. Microbiol.">
        <title>Disease surveillance in wild Victorian cacatuids reveals co-infection with multiple agents and detection of novel avian viruses.</title>
        <authorList>
            <person name="Sutherland M."/>
            <person name="Sarker S."/>
            <person name="Vaz P.K."/>
            <person name="Legione A.R."/>
            <person name="Devlin J.M."/>
            <person name="Macwhirter P.L."/>
            <person name="Whiteley P.L."/>
            <person name="Raidal S.R."/>
        </authorList>
    </citation>
    <scope>NUCLEOTIDE SEQUENCE [LARGE SCALE GENOMIC DNA]</scope>
    <source>
        <strain evidence="1">CorAdV1/Melbourne/2015</strain>
    </source>
</reference>
<dbReference type="Proteomes" id="UP000681220">
    <property type="component" value="Segment"/>
</dbReference>